<evidence type="ECO:0000313" key="1">
    <source>
        <dbReference type="EMBL" id="QJA47064.1"/>
    </source>
</evidence>
<evidence type="ECO:0000313" key="4">
    <source>
        <dbReference type="EMBL" id="QJI00479.1"/>
    </source>
</evidence>
<reference evidence="1" key="1">
    <citation type="submission" date="2020-03" db="EMBL/GenBank/DDBJ databases">
        <title>The deep terrestrial virosphere.</title>
        <authorList>
            <person name="Holmfeldt K."/>
            <person name="Nilsson E."/>
            <person name="Simone D."/>
            <person name="Lopez-Fernandez M."/>
            <person name="Wu X."/>
            <person name="de Brujin I."/>
            <person name="Lundin D."/>
            <person name="Andersson A."/>
            <person name="Bertilsson S."/>
            <person name="Dopson M."/>
        </authorList>
    </citation>
    <scope>NUCLEOTIDE SEQUENCE</scope>
    <source>
        <strain evidence="3">MM415A01947</strain>
        <strain evidence="2">MM415B01923</strain>
        <strain evidence="1">TM448A00598</strain>
        <strain evidence="4">TM448B01969</strain>
    </source>
</reference>
<dbReference type="EMBL" id="MT144855">
    <property type="protein sequence ID" value="QJI00479.1"/>
    <property type="molecule type" value="Genomic_DNA"/>
</dbReference>
<proteinExistence type="predicted"/>
<dbReference type="EMBL" id="MT142116">
    <property type="protein sequence ID" value="QJA74712.1"/>
    <property type="molecule type" value="Genomic_DNA"/>
</dbReference>
<organism evidence="1">
    <name type="scientific">viral metagenome</name>
    <dbReference type="NCBI Taxonomy" id="1070528"/>
    <lineage>
        <taxon>unclassified sequences</taxon>
        <taxon>metagenomes</taxon>
        <taxon>organismal metagenomes</taxon>
    </lineage>
</organism>
<dbReference type="EMBL" id="MT141202">
    <property type="protein sequence ID" value="QJA56140.1"/>
    <property type="molecule type" value="Genomic_DNA"/>
</dbReference>
<dbReference type="AlphaFoldDB" id="A0A6H1ZHM7"/>
<accession>A0A6H1ZHM7</accession>
<gene>
    <name evidence="3" type="ORF">MM415A01947_0006</name>
    <name evidence="2" type="ORF">MM415B01923_0004</name>
    <name evidence="1" type="ORF">TM448A00598_0010</name>
    <name evidence="4" type="ORF">TM448B01969_0005</name>
</gene>
<name>A0A6H1ZHM7_9ZZZZ</name>
<evidence type="ECO:0000313" key="2">
    <source>
        <dbReference type="EMBL" id="QJA56140.1"/>
    </source>
</evidence>
<evidence type="ECO:0000313" key="3">
    <source>
        <dbReference type="EMBL" id="QJA74712.1"/>
    </source>
</evidence>
<protein>
    <submittedName>
        <fullName evidence="1">Uncharacterized protein</fullName>
    </submittedName>
</protein>
<dbReference type="EMBL" id="MT144030">
    <property type="protein sequence ID" value="QJA47064.1"/>
    <property type="molecule type" value="Genomic_DNA"/>
</dbReference>
<sequence>MINDHRRFNLATLDGGHVEVEVNFHDGEKIKDSKVLRFFIGNKQYDIKTKDIVDLLLAVGSVNVKKDLLPVKVTRVRKLQRMLQYEFKASKDYKRGEVVTVVAPFIDTHTDVEEALSGAVKNIVKNKSQFKI</sequence>